<dbReference type="Proteomes" id="UP000554235">
    <property type="component" value="Unassembled WGS sequence"/>
</dbReference>
<reference evidence="2 3" key="1">
    <citation type="submission" date="2020-01" db="EMBL/GenBank/DDBJ databases">
        <title>Identification and distribution of gene clusters putatively required for synthesis of sphingolipid metabolism inhibitors in phylogenetically diverse species of the filamentous fungus Fusarium.</title>
        <authorList>
            <person name="Kim H.-S."/>
            <person name="Busman M."/>
            <person name="Brown D.W."/>
            <person name="Divon H."/>
            <person name="Uhlig S."/>
            <person name="Proctor R.H."/>
        </authorList>
    </citation>
    <scope>NUCLEOTIDE SEQUENCE [LARGE SCALE GENOMIC DNA]</scope>
    <source>
        <strain evidence="2 3">NRRL 20459</strain>
    </source>
</reference>
<keyword evidence="1" id="KW-1133">Transmembrane helix</keyword>
<accession>A0A8H4PHH4</accession>
<dbReference type="OrthoDB" id="5428055at2759"/>
<feature type="transmembrane region" description="Helical" evidence="1">
    <location>
        <begin position="532"/>
        <end position="550"/>
    </location>
</feature>
<protein>
    <submittedName>
        <fullName evidence="2">Uncharacterized protein</fullName>
    </submittedName>
</protein>
<dbReference type="GO" id="GO:0016020">
    <property type="term" value="C:membrane"/>
    <property type="evidence" value="ECO:0007669"/>
    <property type="project" value="InterPro"/>
</dbReference>
<dbReference type="AlphaFoldDB" id="A0A8H4PHH4"/>
<dbReference type="GO" id="GO:0046873">
    <property type="term" value="F:metal ion transmembrane transporter activity"/>
    <property type="evidence" value="ECO:0007669"/>
    <property type="project" value="InterPro"/>
</dbReference>
<sequence>MTNYSALRDNLPCNKPEEVVYIPQVPPQKNLKPQHTMLRSTPSMECNTDPKTEDQYWLRLYSTQRQWHPGVVSQLSSQDGVKGHEGRVALIKFQNDAKPSVEVFTNLEKLRRHFTDPVSPHAPTCSRMFVLEGLPRNFIHLLGSRLKVPPSFFAEHWVKPGEFVGSLLNHTPRYYNNHSRFTLAFPKLHWAQIKQKPGERKDPTYLAESSIYTELNYITLFGECKDPLWSFENMSFWRAGKDADERWDGKLDSFFVTYLNSLYLHLLALLLVDPPLLRVDPPLKNYIIKAKSRGNVPEYREVEPKDPNLLDTARDDITQDGSWYPPFPEDIATETPKMESMFADIVSLYPFRQCQSDSNPIKSLDAIDICRQLVLSAWTARLRIMEAEVVRKQFYFSTRVDPSDFNPDTWLDKSWTRAWTERDFGGLVRAKNTLEATEMRLFYTIDALKRSGDSHAGKEWEADAWHSLQIALQTLKTRVNLMLEAYTQSVSVRESKQVGFLTSLAALFVPISLIAAVFSMGGNYAADQPKFYVFWAISLPIMVLACLYLFRDSMLSLLRKRFGTSVERRQGSEDRFYSKV</sequence>
<keyword evidence="3" id="KW-1185">Reference proteome</keyword>
<dbReference type="Gene3D" id="1.20.58.340">
    <property type="entry name" value="Magnesium transport protein CorA, transmembrane region"/>
    <property type="match status" value="1"/>
</dbReference>
<comment type="caution">
    <text evidence="2">The sequence shown here is derived from an EMBL/GenBank/DDBJ whole genome shotgun (WGS) entry which is preliminary data.</text>
</comment>
<keyword evidence="1" id="KW-0812">Transmembrane</keyword>
<feature type="transmembrane region" description="Helical" evidence="1">
    <location>
        <begin position="498"/>
        <end position="520"/>
    </location>
</feature>
<proteinExistence type="predicted"/>
<evidence type="ECO:0000313" key="3">
    <source>
        <dbReference type="Proteomes" id="UP000554235"/>
    </source>
</evidence>
<keyword evidence="1" id="KW-0472">Membrane</keyword>
<dbReference type="EMBL" id="JAADYS010001767">
    <property type="protein sequence ID" value="KAF4461192.1"/>
    <property type="molecule type" value="Genomic_DNA"/>
</dbReference>
<evidence type="ECO:0000313" key="2">
    <source>
        <dbReference type="EMBL" id="KAF4461192.1"/>
    </source>
</evidence>
<name>A0A8H4PHH4_9HYPO</name>
<organism evidence="2 3">
    <name type="scientific">Fusarium albosuccineum</name>
    <dbReference type="NCBI Taxonomy" id="1237068"/>
    <lineage>
        <taxon>Eukaryota</taxon>
        <taxon>Fungi</taxon>
        <taxon>Dikarya</taxon>
        <taxon>Ascomycota</taxon>
        <taxon>Pezizomycotina</taxon>
        <taxon>Sordariomycetes</taxon>
        <taxon>Hypocreomycetidae</taxon>
        <taxon>Hypocreales</taxon>
        <taxon>Nectriaceae</taxon>
        <taxon>Fusarium</taxon>
        <taxon>Fusarium decemcellulare species complex</taxon>
    </lineage>
</organism>
<gene>
    <name evidence="2" type="ORF">FALBO_12018</name>
</gene>
<evidence type="ECO:0000256" key="1">
    <source>
        <dbReference type="SAM" id="Phobius"/>
    </source>
</evidence>